<dbReference type="InterPro" id="IPR011013">
    <property type="entry name" value="Gal_mutarotase_sf_dom"/>
</dbReference>
<dbReference type="InterPro" id="IPR007444">
    <property type="entry name" value="Glucan_biosyn_MdoG_C"/>
</dbReference>
<dbReference type="InterPro" id="IPR014718">
    <property type="entry name" value="GH-type_carb-bd"/>
</dbReference>
<name>A0ABU7TK07_9HYPH</name>
<dbReference type="InterPro" id="IPR014438">
    <property type="entry name" value="Glucan_biosyn_MdoG/MdoD"/>
</dbReference>
<reference evidence="8 9" key="1">
    <citation type="journal article" date="2012" name="Genet. Mol. Biol.">
        <title>Analysis of 16S rRNA and mxaF genes revealing insights into Methylobacterium niche-specific plant association.</title>
        <authorList>
            <person name="Dourado M.N."/>
            <person name="Andreote F.D."/>
            <person name="Dini-Andreote F."/>
            <person name="Conti R."/>
            <person name="Araujo J.M."/>
            <person name="Araujo W.L."/>
        </authorList>
    </citation>
    <scope>NUCLEOTIDE SEQUENCE [LARGE SCALE GENOMIC DNA]</scope>
    <source>
        <strain evidence="8 9">TC3-10</strain>
    </source>
</reference>
<evidence type="ECO:0000256" key="6">
    <source>
        <dbReference type="SAM" id="SignalP"/>
    </source>
</evidence>
<sequence length="529" mass="57832">MITRRVLTAIGLLALAPYPGLARAAGGGPRLALPEPMDLDRLKDLARALRDRPYAPPPEAPASAALDALTYGPLQEIRYPPGHALFADSPYPVTFFHLGNFFRHPVKVYALEGGQAREVLYGHDLFTYPPGNPAKDVPDGAGFAGFRFQKAPAGQPGDDGDWLAFLGASYFRAAGDGAQYGASARGIAIDTAPGAGRTEEFPVFTRFYVSPASDGAVTVLALLEGQSLTGAYRFVARKEPHVVIDVACTVYMRKSVERFGMAPLTSMLWYSEGMSRFLASDWRPEVHDSDGLLMQTGAGELIWRPLNNPPRLSVSAFADRSPKGFGLLQRDRAYENYLDDGFEENRPDIWVEPQGDWGRGSVQLVEIPTHQETDDNIVALWVPDDAPQAGSDRSFAYRLRWTATEPVATDLARCVATRATKAAWLADADRRPGRANLVRQFVLEFEGAALAGLDPEKATVALTLSRGGVEEVGATWAPYGKPSPWRVFLKVYAEGPDPVEMRLQLKSGDRLLSETWAYQYYPQAPGTVL</sequence>
<dbReference type="EMBL" id="MLCA01000001">
    <property type="protein sequence ID" value="MEE7489844.1"/>
    <property type="molecule type" value="Genomic_DNA"/>
</dbReference>
<proteinExistence type="inferred from homology"/>
<comment type="pathway">
    <text evidence="2">Glycan metabolism; osmoregulated periplasmic glucan (OPG) biosynthesis.</text>
</comment>
<comment type="caution">
    <text evidence="8">The sequence shown here is derived from an EMBL/GenBank/DDBJ whole genome shotgun (WGS) entry which is preliminary data.</text>
</comment>
<organism evidence="8 9">
    <name type="scientific">Methylobacterium oryzae</name>
    <dbReference type="NCBI Taxonomy" id="334852"/>
    <lineage>
        <taxon>Bacteria</taxon>
        <taxon>Pseudomonadati</taxon>
        <taxon>Pseudomonadota</taxon>
        <taxon>Alphaproteobacteria</taxon>
        <taxon>Hyphomicrobiales</taxon>
        <taxon>Methylobacteriaceae</taxon>
        <taxon>Methylobacterium</taxon>
    </lineage>
</organism>
<protein>
    <submittedName>
        <fullName evidence="8">Glucan biosynthesis protein G</fullName>
    </submittedName>
</protein>
<evidence type="ECO:0000313" key="9">
    <source>
        <dbReference type="Proteomes" id="UP001355206"/>
    </source>
</evidence>
<dbReference type="Proteomes" id="UP001355206">
    <property type="component" value="Unassembled WGS sequence"/>
</dbReference>
<dbReference type="RefSeq" id="WP_331300987.1">
    <property type="nucleotide sequence ID" value="NZ_MLCA01000001.1"/>
</dbReference>
<comment type="subcellular location">
    <subcellularLocation>
        <location evidence="1">Periplasm</location>
    </subcellularLocation>
</comment>
<dbReference type="Gene3D" id="2.70.98.10">
    <property type="match status" value="1"/>
</dbReference>
<dbReference type="InterPro" id="IPR013783">
    <property type="entry name" value="Ig-like_fold"/>
</dbReference>
<comment type="similarity">
    <text evidence="3">Belongs to the OpgD/OpgG family.</text>
</comment>
<dbReference type="PIRSF" id="PIRSF006281">
    <property type="entry name" value="MdoG"/>
    <property type="match status" value="1"/>
</dbReference>
<evidence type="ECO:0000256" key="4">
    <source>
        <dbReference type="ARBA" id="ARBA00022729"/>
    </source>
</evidence>
<keyword evidence="5" id="KW-0574">Periplasm</keyword>
<dbReference type="PANTHER" id="PTHR30504">
    <property type="entry name" value="GLUCANS BIOSYNTHESIS PROTEIN"/>
    <property type="match status" value="1"/>
</dbReference>
<keyword evidence="9" id="KW-1185">Reference proteome</keyword>
<dbReference type="Pfam" id="PF04349">
    <property type="entry name" value="MdoG"/>
    <property type="match status" value="1"/>
</dbReference>
<evidence type="ECO:0000259" key="7">
    <source>
        <dbReference type="Pfam" id="PF04349"/>
    </source>
</evidence>
<evidence type="ECO:0000256" key="1">
    <source>
        <dbReference type="ARBA" id="ARBA00004418"/>
    </source>
</evidence>
<evidence type="ECO:0000256" key="3">
    <source>
        <dbReference type="ARBA" id="ARBA00009284"/>
    </source>
</evidence>
<dbReference type="Gene3D" id="2.60.40.10">
    <property type="entry name" value="Immunoglobulins"/>
    <property type="match status" value="1"/>
</dbReference>
<keyword evidence="4 6" id="KW-0732">Signal</keyword>
<evidence type="ECO:0000256" key="2">
    <source>
        <dbReference type="ARBA" id="ARBA00005001"/>
    </source>
</evidence>
<dbReference type="InterPro" id="IPR014756">
    <property type="entry name" value="Ig_E-set"/>
</dbReference>
<evidence type="ECO:0000256" key="5">
    <source>
        <dbReference type="ARBA" id="ARBA00022764"/>
    </source>
</evidence>
<accession>A0ABU7TK07</accession>
<dbReference type="SUPFAM" id="SSF74650">
    <property type="entry name" value="Galactose mutarotase-like"/>
    <property type="match status" value="1"/>
</dbReference>
<gene>
    <name evidence="8" type="ORF">MOTC310_04920</name>
</gene>
<feature type="signal peptide" evidence="6">
    <location>
        <begin position="1"/>
        <end position="24"/>
    </location>
</feature>
<feature type="chain" id="PRO_5046709242" evidence="6">
    <location>
        <begin position="25"/>
        <end position="529"/>
    </location>
</feature>
<feature type="domain" description="Glucan biosynthesis periplasmic MdoG C-terminal" evidence="7">
    <location>
        <begin position="38"/>
        <end position="520"/>
    </location>
</feature>
<evidence type="ECO:0000313" key="8">
    <source>
        <dbReference type="EMBL" id="MEE7489844.1"/>
    </source>
</evidence>
<dbReference type="SUPFAM" id="SSF81296">
    <property type="entry name" value="E set domains"/>
    <property type="match status" value="1"/>
</dbReference>
<dbReference type="PANTHER" id="PTHR30504:SF3">
    <property type="entry name" value="GLUCANS BIOSYNTHESIS PROTEIN D"/>
    <property type="match status" value="1"/>
</dbReference>